<dbReference type="PRINTS" id="PR00080">
    <property type="entry name" value="SDRFAMILY"/>
</dbReference>
<accession>A0A0F9U5N5</accession>
<dbReference type="FunFam" id="3.40.50.720:FF:000084">
    <property type="entry name" value="Short-chain dehydrogenase reductase"/>
    <property type="match status" value="1"/>
</dbReference>
<protein>
    <recommendedName>
        <fullName evidence="4">3-ketoacyl-ACP reductase</fullName>
    </recommendedName>
</protein>
<proteinExistence type="inferred from homology"/>
<dbReference type="Pfam" id="PF13561">
    <property type="entry name" value="adh_short_C2"/>
    <property type="match status" value="1"/>
</dbReference>
<dbReference type="SUPFAM" id="SSF51735">
    <property type="entry name" value="NAD(P)-binding Rossmann-fold domains"/>
    <property type="match status" value="1"/>
</dbReference>
<dbReference type="InterPro" id="IPR002347">
    <property type="entry name" value="SDR_fam"/>
</dbReference>
<dbReference type="Gene3D" id="3.40.50.720">
    <property type="entry name" value="NAD(P)-binding Rossmann-like Domain"/>
    <property type="match status" value="1"/>
</dbReference>
<reference evidence="3" key="1">
    <citation type="journal article" date="2015" name="Nature">
        <title>Complex archaea that bridge the gap between prokaryotes and eukaryotes.</title>
        <authorList>
            <person name="Spang A."/>
            <person name="Saw J.H."/>
            <person name="Jorgensen S.L."/>
            <person name="Zaremba-Niedzwiedzka K."/>
            <person name="Martijn J."/>
            <person name="Lind A.E."/>
            <person name="van Eijk R."/>
            <person name="Schleper C."/>
            <person name="Guy L."/>
            <person name="Ettema T.J."/>
        </authorList>
    </citation>
    <scope>NUCLEOTIDE SEQUENCE</scope>
</reference>
<dbReference type="AlphaFoldDB" id="A0A0F9U5N5"/>
<dbReference type="PANTHER" id="PTHR42760:SF133">
    <property type="entry name" value="3-OXOACYL-[ACYL-CARRIER-PROTEIN] REDUCTASE"/>
    <property type="match status" value="1"/>
</dbReference>
<evidence type="ECO:0000256" key="1">
    <source>
        <dbReference type="ARBA" id="ARBA00006484"/>
    </source>
</evidence>
<dbReference type="PRINTS" id="PR00081">
    <property type="entry name" value="GDHRDH"/>
</dbReference>
<dbReference type="PANTHER" id="PTHR42760">
    <property type="entry name" value="SHORT-CHAIN DEHYDROGENASES/REDUCTASES FAMILY MEMBER"/>
    <property type="match status" value="1"/>
</dbReference>
<evidence type="ECO:0008006" key="4">
    <source>
        <dbReference type="Google" id="ProtNLM"/>
    </source>
</evidence>
<name>A0A0F9U5N5_9ZZZZ</name>
<evidence type="ECO:0000313" key="3">
    <source>
        <dbReference type="EMBL" id="KKN48973.1"/>
    </source>
</evidence>
<organism evidence="3">
    <name type="scientific">marine sediment metagenome</name>
    <dbReference type="NCBI Taxonomy" id="412755"/>
    <lineage>
        <taxon>unclassified sequences</taxon>
        <taxon>metagenomes</taxon>
        <taxon>ecological metagenomes</taxon>
    </lineage>
</organism>
<keyword evidence="2" id="KW-0560">Oxidoreductase</keyword>
<evidence type="ECO:0000256" key="2">
    <source>
        <dbReference type="ARBA" id="ARBA00023002"/>
    </source>
</evidence>
<dbReference type="InterPro" id="IPR036291">
    <property type="entry name" value="NAD(P)-bd_dom_sf"/>
</dbReference>
<dbReference type="EMBL" id="LAZR01001193">
    <property type="protein sequence ID" value="KKN48973.1"/>
    <property type="molecule type" value="Genomic_DNA"/>
</dbReference>
<comment type="similarity">
    <text evidence="1">Belongs to the short-chain dehydrogenases/reductases (SDR) family.</text>
</comment>
<dbReference type="GO" id="GO:0016616">
    <property type="term" value="F:oxidoreductase activity, acting on the CH-OH group of donors, NAD or NADP as acceptor"/>
    <property type="evidence" value="ECO:0007669"/>
    <property type="project" value="TreeGrafter"/>
</dbReference>
<comment type="caution">
    <text evidence="3">The sequence shown here is derived from an EMBL/GenBank/DDBJ whole genome shotgun (WGS) entry which is preliminary data.</text>
</comment>
<gene>
    <name evidence="3" type="ORF">LCGC14_0647450</name>
</gene>
<sequence length="264" mass="28042">MTDRPVALVTGGSRGIGRAIAVELAGLGFDLVIAHYDLADGKIDESAAGQAKQAIVDAGAACEAIPVNIADAADREKLVAFVRETFGRCDLLVNNAGVAPTQRLDVLEATEDSYDRVMAINLKGPYFLTQAIANWMLEQTHADAERCCRIVNISSISAYTASPSRGEYCLSKAGVSMMTKLFAARLADEGIGVFEIRPGIIATDMTAAVKGKYDTLIAEGLTPIRRWGQPEDIAAAVGAIAEGRLDFATGQVLNLDGGFHIRRL</sequence>
<dbReference type="NCBIfam" id="NF009386">
    <property type="entry name" value="PRK12745.1"/>
    <property type="match status" value="1"/>
</dbReference>